<evidence type="ECO:0000256" key="1">
    <source>
        <dbReference type="SAM" id="MobiDB-lite"/>
    </source>
</evidence>
<proteinExistence type="predicted"/>
<dbReference type="AlphaFoldDB" id="A0AAD8ULY2"/>
<sequence length="84" mass="9418">MTPLSPLSSTHFLPYLVVLVYCTVLHASIPNLGGTMQRYKVTKGSRQDVSREAFPNSPRFYPYSSSIPNPHRDLRPSAEPEIIS</sequence>
<protein>
    <submittedName>
        <fullName evidence="3">Uncharacterized protein</fullName>
    </submittedName>
</protein>
<accession>A0AAD8ULY2</accession>
<reference evidence="3" key="1">
    <citation type="submission" date="2021-12" db="EMBL/GenBank/DDBJ databases">
        <title>Comparative genomics, transcriptomics and evolutionary studies reveal genomic signatures of adaptation to plant cell wall in hemibiotrophic fungi.</title>
        <authorList>
            <consortium name="DOE Joint Genome Institute"/>
            <person name="Baroncelli R."/>
            <person name="Diaz J.F."/>
            <person name="Benocci T."/>
            <person name="Peng M."/>
            <person name="Battaglia E."/>
            <person name="Haridas S."/>
            <person name="Andreopoulos W."/>
            <person name="Labutti K."/>
            <person name="Pangilinan J."/>
            <person name="Floch G.L."/>
            <person name="Makela M.R."/>
            <person name="Henrissat B."/>
            <person name="Grigoriev I.V."/>
            <person name="Crouch J.A."/>
            <person name="De Vries R.P."/>
            <person name="Sukno S.A."/>
            <person name="Thon M.R."/>
        </authorList>
    </citation>
    <scope>NUCLEOTIDE SEQUENCE</scope>
    <source>
        <strain evidence="3">CBS 112980</strain>
    </source>
</reference>
<dbReference type="GeneID" id="85392082"/>
<evidence type="ECO:0000256" key="2">
    <source>
        <dbReference type="SAM" id="Phobius"/>
    </source>
</evidence>
<dbReference type="Proteomes" id="UP001244207">
    <property type="component" value="Unassembled WGS sequence"/>
</dbReference>
<comment type="caution">
    <text evidence="3">The sequence shown here is derived from an EMBL/GenBank/DDBJ whole genome shotgun (WGS) entry which is preliminary data.</text>
</comment>
<dbReference type="RefSeq" id="XP_060365312.1">
    <property type="nucleotide sequence ID" value="XM_060508183.1"/>
</dbReference>
<keyword evidence="2" id="KW-1133">Transmembrane helix</keyword>
<feature type="region of interest" description="Disordered" evidence="1">
    <location>
        <begin position="43"/>
        <end position="84"/>
    </location>
</feature>
<organism evidence="3 4">
    <name type="scientific">Glomerella acutata</name>
    <name type="common">Colletotrichum acutatum</name>
    <dbReference type="NCBI Taxonomy" id="27357"/>
    <lineage>
        <taxon>Eukaryota</taxon>
        <taxon>Fungi</taxon>
        <taxon>Dikarya</taxon>
        <taxon>Ascomycota</taxon>
        <taxon>Pezizomycotina</taxon>
        <taxon>Sordariomycetes</taxon>
        <taxon>Hypocreomycetidae</taxon>
        <taxon>Glomerellales</taxon>
        <taxon>Glomerellaceae</taxon>
        <taxon>Colletotrichum</taxon>
        <taxon>Colletotrichum acutatum species complex</taxon>
    </lineage>
</organism>
<evidence type="ECO:0000313" key="3">
    <source>
        <dbReference type="EMBL" id="KAK1725257.1"/>
    </source>
</evidence>
<name>A0AAD8ULY2_GLOAC</name>
<keyword evidence="2" id="KW-0472">Membrane</keyword>
<gene>
    <name evidence="3" type="ORF">BDZ83DRAFT_620258</name>
</gene>
<keyword evidence="2" id="KW-0812">Transmembrane</keyword>
<evidence type="ECO:0000313" key="4">
    <source>
        <dbReference type="Proteomes" id="UP001244207"/>
    </source>
</evidence>
<feature type="transmembrane region" description="Helical" evidence="2">
    <location>
        <begin position="12"/>
        <end position="33"/>
    </location>
</feature>
<keyword evidence="4" id="KW-1185">Reference proteome</keyword>
<dbReference type="EMBL" id="JAHMHS010000043">
    <property type="protein sequence ID" value="KAK1725257.1"/>
    <property type="molecule type" value="Genomic_DNA"/>
</dbReference>